<proteinExistence type="predicted"/>
<reference evidence="3" key="1">
    <citation type="journal article" date="2011" name="Proc. Natl. Acad. Sci. U.S.A.">
        <title>Obligate biotrophy features unraveled by the genomic analysis of rust fungi.</title>
        <authorList>
            <person name="Duplessis S."/>
            <person name="Cuomo C.A."/>
            <person name="Lin Y.-C."/>
            <person name="Aerts A."/>
            <person name="Tisserant E."/>
            <person name="Veneault-Fourrey C."/>
            <person name="Joly D.L."/>
            <person name="Hacquard S."/>
            <person name="Amselem J."/>
            <person name="Cantarel B.L."/>
            <person name="Chiu R."/>
            <person name="Coutinho P.M."/>
            <person name="Feau N."/>
            <person name="Field M."/>
            <person name="Frey P."/>
            <person name="Gelhaye E."/>
            <person name="Goldberg J."/>
            <person name="Grabherr M.G."/>
            <person name="Kodira C.D."/>
            <person name="Kohler A."/>
            <person name="Kuees U."/>
            <person name="Lindquist E.A."/>
            <person name="Lucas S.M."/>
            <person name="Mago R."/>
            <person name="Mauceli E."/>
            <person name="Morin E."/>
            <person name="Murat C."/>
            <person name="Pangilinan J.L."/>
            <person name="Park R."/>
            <person name="Pearson M."/>
            <person name="Quesneville H."/>
            <person name="Rouhier N."/>
            <person name="Sakthikumar S."/>
            <person name="Salamov A.A."/>
            <person name="Schmutz J."/>
            <person name="Selles B."/>
            <person name="Shapiro H."/>
            <person name="Tanguay P."/>
            <person name="Tuskan G.A."/>
            <person name="Henrissat B."/>
            <person name="Van de Peer Y."/>
            <person name="Rouze P."/>
            <person name="Ellis J.G."/>
            <person name="Dodds P.N."/>
            <person name="Schein J.E."/>
            <person name="Zhong S."/>
            <person name="Hamelin R.C."/>
            <person name="Grigoriev I.V."/>
            <person name="Szabo L.J."/>
            <person name="Martin F."/>
        </authorList>
    </citation>
    <scope>NUCLEOTIDE SEQUENCE [LARGE SCALE GENOMIC DNA]</scope>
    <source>
        <strain evidence="3">98AG31 / pathotype 3-4-7</strain>
    </source>
</reference>
<feature type="compositionally biased region" description="Basic and acidic residues" evidence="1">
    <location>
        <begin position="96"/>
        <end position="114"/>
    </location>
</feature>
<feature type="region of interest" description="Disordered" evidence="1">
    <location>
        <begin position="274"/>
        <end position="295"/>
    </location>
</feature>
<evidence type="ECO:0000313" key="3">
    <source>
        <dbReference type="Proteomes" id="UP000001072"/>
    </source>
</evidence>
<dbReference type="EMBL" id="GL883122">
    <property type="protein sequence ID" value="EGG03816.1"/>
    <property type="molecule type" value="Genomic_DNA"/>
</dbReference>
<feature type="compositionally biased region" description="Polar residues" evidence="1">
    <location>
        <begin position="115"/>
        <end position="128"/>
    </location>
</feature>
<dbReference type="AlphaFoldDB" id="F4RV43"/>
<evidence type="ECO:0000313" key="2">
    <source>
        <dbReference type="EMBL" id="EGG03816.1"/>
    </source>
</evidence>
<gene>
    <name evidence="2" type="ORF">MELLADRAFT_89921</name>
</gene>
<dbReference type="OrthoDB" id="10358372at2759"/>
<evidence type="ECO:0000256" key="1">
    <source>
        <dbReference type="SAM" id="MobiDB-lite"/>
    </source>
</evidence>
<dbReference type="KEGG" id="mlr:MELLADRAFT_89921"/>
<feature type="compositionally biased region" description="Polar residues" evidence="1">
    <location>
        <begin position="61"/>
        <end position="90"/>
    </location>
</feature>
<keyword evidence="3" id="KW-1185">Reference proteome</keyword>
<dbReference type="HOGENOM" id="CLU_678067_0_0_1"/>
<feature type="region of interest" description="Disordered" evidence="1">
    <location>
        <begin position="1"/>
        <end position="207"/>
    </location>
</feature>
<sequence>MTDTPTRSGSKSHRKRFEPILTRESARVNEKQVTFEGHQRGDMLPPPPPPVAVGRVPQSPGKFSSTVQRSRFASSPSVTIMMESPSNRPESPNGRRSRESDKTRQPDRAYERHSSANTEAVPTTSSRRAGSASLKKPGITLYTNEERKKRKRMERGIVSPSPRKMTHQQISYVDSVPQSPPRRPRYSTTNSNLGMMEASSHPRMTPPLFRDEDYEVKSENEGQEMAKVSLCLEQHSQWREYREVTSFCYMLDALDEIVNSNQVDDITPYMSEDGEPFGSSGENWHDGQDDVNFRDESQISGSTFDKYPDLSAGLAMGPQLTRAHLPYSEMSLDERTKSCQLLMDRFSKTAQDGQDILKQKIDRMDTCMERIDERLHQLNIRQQQIEARREHIRVGVQAVISGPKPE</sequence>
<protein>
    <submittedName>
        <fullName evidence="2">Uncharacterized protein</fullName>
    </submittedName>
</protein>
<accession>F4RV43</accession>
<organism evidence="3">
    <name type="scientific">Melampsora larici-populina (strain 98AG31 / pathotype 3-4-7)</name>
    <name type="common">Poplar leaf rust fungus</name>
    <dbReference type="NCBI Taxonomy" id="747676"/>
    <lineage>
        <taxon>Eukaryota</taxon>
        <taxon>Fungi</taxon>
        <taxon>Dikarya</taxon>
        <taxon>Basidiomycota</taxon>
        <taxon>Pucciniomycotina</taxon>
        <taxon>Pucciniomycetes</taxon>
        <taxon>Pucciniales</taxon>
        <taxon>Melampsoraceae</taxon>
        <taxon>Melampsora</taxon>
    </lineage>
</organism>
<dbReference type="Proteomes" id="UP000001072">
    <property type="component" value="Unassembled WGS sequence"/>
</dbReference>
<feature type="compositionally biased region" description="Basic and acidic residues" evidence="1">
    <location>
        <begin position="283"/>
        <end position="295"/>
    </location>
</feature>
<name>F4RV43_MELLP</name>
<dbReference type="InParanoid" id="F4RV43"/>
<dbReference type="RefSeq" id="XP_007412930.1">
    <property type="nucleotide sequence ID" value="XM_007412868.1"/>
</dbReference>
<dbReference type="VEuPathDB" id="FungiDB:MELLADRAFT_89921"/>
<dbReference type="GeneID" id="18935368"/>